<dbReference type="GO" id="GO:0009699">
    <property type="term" value="P:phenylpropanoid biosynthetic process"/>
    <property type="evidence" value="ECO:0007669"/>
    <property type="project" value="UniProtKB-ARBA"/>
</dbReference>
<comment type="caution">
    <text evidence="5">The sequence shown here is derived from an EMBL/GenBank/DDBJ whole genome shotgun (WGS) entry which is preliminary data.</text>
</comment>
<evidence type="ECO:0000256" key="1">
    <source>
        <dbReference type="ARBA" id="ARBA00010746"/>
    </source>
</evidence>
<comment type="function">
    <text evidence="4">Dirigent proteins impart stereoselectivity on the phenoxy radical-coupling reaction, yielding optically active lignans from two molecules of coniferyl alcohol in the biosynthesis of lignans, flavonolignans, and alkaloids and thus plays a central role in plant secondary metabolism.</text>
</comment>
<proteinExistence type="inferred from homology"/>
<dbReference type="InterPro" id="IPR004265">
    <property type="entry name" value="Dirigent"/>
</dbReference>
<evidence type="ECO:0000256" key="4">
    <source>
        <dbReference type="RuleBase" id="RU363099"/>
    </source>
</evidence>
<evidence type="ECO:0000256" key="3">
    <source>
        <dbReference type="ARBA" id="ARBA00022525"/>
    </source>
</evidence>
<gene>
    <name evidence="5" type="ORF">SSX86_000719</name>
</gene>
<sequence length="214" mass="23735">MKPFFTINENQNHLHFHFLFPSSSTKMSQSLIPFTLSLLTALSLTSPATGTLSKPPNSSPFKLGTEKLSHFQFFWHDIQSGPNPTSINIIKPPLNTPPATGFGAVNMIDDPLTESPENDSRVLGRAQGFYGLASRDEIGLVMVMNFVFVTGRYNGSTLTVLGRNPVLQKTREMPVIGGTGLLRFARGYVQATTYTFNTQTRDAIVKYNVYVLHY</sequence>
<name>A0AAP0HDV5_9ASTR</name>
<evidence type="ECO:0000256" key="2">
    <source>
        <dbReference type="ARBA" id="ARBA00011738"/>
    </source>
</evidence>
<keyword evidence="6" id="KW-1185">Reference proteome</keyword>
<evidence type="ECO:0000313" key="5">
    <source>
        <dbReference type="EMBL" id="KAK9079050.1"/>
    </source>
</evidence>
<organism evidence="5 6">
    <name type="scientific">Deinandra increscens subsp. villosa</name>
    <dbReference type="NCBI Taxonomy" id="3103831"/>
    <lineage>
        <taxon>Eukaryota</taxon>
        <taxon>Viridiplantae</taxon>
        <taxon>Streptophyta</taxon>
        <taxon>Embryophyta</taxon>
        <taxon>Tracheophyta</taxon>
        <taxon>Spermatophyta</taxon>
        <taxon>Magnoliopsida</taxon>
        <taxon>eudicotyledons</taxon>
        <taxon>Gunneridae</taxon>
        <taxon>Pentapetalae</taxon>
        <taxon>asterids</taxon>
        <taxon>campanulids</taxon>
        <taxon>Asterales</taxon>
        <taxon>Asteraceae</taxon>
        <taxon>Asteroideae</taxon>
        <taxon>Heliantheae alliance</taxon>
        <taxon>Madieae</taxon>
        <taxon>Madiinae</taxon>
        <taxon>Deinandra</taxon>
    </lineage>
</organism>
<reference evidence="5 6" key="1">
    <citation type="submission" date="2024-04" db="EMBL/GenBank/DDBJ databases">
        <title>The reference genome of an endangered Asteraceae, Deinandra increscens subsp. villosa, native to the Central Coast of California.</title>
        <authorList>
            <person name="Guilliams M."/>
            <person name="Hasenstab-Lehman K."/>
            <person name="Meyer R."/>
            <person name="Mcevoy S."/>
        </authorList>
    </citation>
    <scope>NUCLEOTIDE SEQUENCE [LARGE SCALE GENOMIC DNA]</scope>
    <source>
        <tissue evidence="5">Leaf</tissue>
    </source>
</reference>
<protein>
    <recommendedName>
        <fullName evidence="4">Dirigent protein</fullName>
    </recommendedName>
</protein>
<dbReference type="InterPro" id="IPR044859">
    <property type="entry name" value="Allene_oxi_cyc_Dirigent"/>
</dbReference>
<dbReference type="GO" id="GO:0048046">
    <property type="term" value="C:apoplast"/>
    <property type="evidence" value="ECO:0007669"/>
    <property type="project" value="UniProtKB-SubCell"/>
</dbReference>
<dbReference type="PANTHER" id="PTHR21495">
    <property type="entry name" value="NUCLEOPORIN-RELATED"/>
    <property type="match status" value="1"/>
</dbReference>
<comment type="subcellular location">
    <subcellularLocation>
        <location evidence="4">Secreted</location>
        <location evidence="4">Extracellular space</location>
        <location evidence="4">Apoplast</location>
    </subcellularLocation>
</comment>
<evidence type="ECO:0000313" key="6">
    <source>
        <dbReference type="Proteomes" id="UP001408789"/>
    </source>
</evidence>
<comment type="subunit">
    <text evidence="2 4">Homodimer.</text>
</comment>
<dbReference type="AlphaFoldDB" id="A0AAP0HDV5"/>
<dbReference type="Proteomes" id="UP001408789">
    <property type="component" value="Unassembled WGS sequence"/>
</dbReference>
<dbReference type="Pfam" id="PF03018">
    <property type="entry name" value="Dirigent"/>
    <property type="match status" value="1"/>
</dbReference>
<dbReference type="EMBL" id="JBCNJP010000003">
    <property type="protein sequence ID" value="KAK9079050.1"/>
    <property type="molecule type" value="Genomic_DNA"/>
</dbReference>
<accession>A0AAP0HDV5</accession>
<keyword evidence="3 4" id="KW-0964">Secreted</keyword>
<keyword evidence="4" id="KW-0052">Apoplast</keyword>
<comment type="similarity">
    <text evidence="1 4">Belongs to the plant dirigent protein family.</text>
</comment>
<dbReference type="Gene3D" id="2.40.480.10">
    <property type="entry name" value="Allene oxide cyclase-like"/>
    <property type="match status" value="1"/>
</dbReference>